<dbReference type="InterPro" id="IPR012340">
    <property type="entry name" value="NA-bd_OB-fold"/>
</dbReference>
<evidence type="ECO:0000313" key="7">
    <source>
        <dbReference type="Proteomes" id="UP000277007"/>
    </source>
</evidence>
<dbReference type="GO" id="GO:0140359">
    <property type="term" value="F:ABC-type transporter activity"/>
    <property type="evidence" value="ECO:0007669"/>
    <property type="project" value="InterPro"/>
</dbReference>
<dbReference type="InterPro" id="IPR003439">
    <property type="entry name" value="ABC_transporter-like_ATP-bd"/>
</dbReference>
<keyword evidence="4 6" id="KW-0067">ATP-binding</keyword>
<dbReference type="AlphaFoldDB" id="A0A3S0IDP0"/>
<dbReference type="SUPFAM" id="SSF50331">
    <property type="entry name" value="MOP-like"/>
    <property type="match status" value="1"/>
</dbReference>
<dbReference type="GO" id="GO:0055052">
    <property type="term" value="C:ATP-binding cassette (ABC) transporter complex, substrate-binding subunit-containing"/>
    <property type="evidence" value="ECO:0007669"/>
    <property type="project" value="TreeGrafter"/>
</dbReference>
<feature type="domain" description="ABC transporter" evidence="5">
    <location>
        <begin position="4"/>
        <end position="234"/>
    </location>
</feature>
<dbReference type="Gene3D" id="3.40.50.300">
    <property type="entry name" value="P-loop containing nucleotide triphosphate hydrolases"/>
    <property type="match status" value="1"/>
</dbReference>
<keyword evidence="3" id="KW-0547">Nucleotide-binding</keyword>
<dbReference type="SUPFAM" id="SSF52540">
    <property type="entry name" value="P-loop containing nucleoside triphosphate hydrolases"/>
    <property type="match status" value="1"/>
</dbReference>
<dbReference type="PROSITE" id="PS50893">
    <property type="entry name" value="ABC_TRANSPORTER_2"/>
    <property type="match status" value="1"/>
</dbReference>
<evidence type="ECO:0000256" key="2">
    <source>
        <dbReference type="ARBA" id="ARBA00022448"/>
    </source>
</evidence>
<comment type="similarity">
    <text evidence="1">Belongs to the ABC transporter superfamily.</text>
</comment>
<dbReference type="Gene3D" id="2.40.50.100">
    <property type="match status" value="1"/>
</dbReference>
<comment type="caution">
    <text evidence="6">The sequence shown here is derived from an EMBL/GenBank/DDBJ whole genome shotgun (WGS) entry which is preliminary data.</text>
</comment>
<organism evidence="6 7">
    <name type="scientific">Azospirillum griseum</name>
    <dbReference type="NCBI Taxonomy" id="2496639"/>
    <lineage>
        <taxon>Bacteria</taxon>
        <taxon>Pseudomonadati</taxon>
        <taxon>Pseudomonadota</taxon>
        <taxon>Alphaproteobacteria</taxon>
        <taxon>Rhodospirillales</taxon>
        <taxon>Azospirillaceae</taxon>
        <taxon>Azospirillum</taxon>
    </lineage>
</organism>
<dbReference type="GO" id="GO:0016887">
    <property type="term" value="F:ATP hydrolysis activity"/>
    <property type="evidence" value="ECO:0007669"/>
    <property type="project" value="InterPro"/>
</dbReference>
<dbReference type="EMBL" id="RXMA01000016">
    <property type="protein sequence ID" value="RTR18080.1"/>
    <property type="molecule type" value="Genomic_DNA"/>
</dbReference>
<dbReference type="GO" id="GO:0008643">
    <property type="term" value="P:carbohydrate transport"/>
    <property type="evidence" value="ECO:0007669"/>
    <property type="project" value="InterPro"/>
</dbReference>
<proteinExistence type="inferred from homology"/>
<keyword evidence="7" id="KW-1185">Reference proteome</keyword>
<name>A0A3S0IDP0_9PROT</name>
<sequence>MATLTINNVRKQYGNVEILKGIDLSLTDGEFLVLLGPSGCGKSTLLNMIAGLETISAGEIRIDQRVINGVHPKDRDIAMVFQSYALYPNMTVARNIGFSLEMRGQSKADRDSAVQRVAKLLQIEHLLDRKPAQLSGGQRQRVAMGRALVRDPKVFLFDEPLSNLDAKLRVDMRTEIKKLHQRLGTTVVYVTHDQIEAMTLASRIAIMKEGIVQQFAPPQEVYERPANMYVASFIGSPTMNFIRGTLAAEGDRLGVGLRSDGGPARFLPLHEAPAQADRWLGQEVILGIRPEAITCYDPTVAAGNPALVQVGCPVNVLEPTGADTITYIQLCGQEVVARIKPSDRMVEGENADFMIDMARANLFDPKSEQRI</sequence>
<reference evidence="6 7" key="1">
    <citation type="submission" date="2018-12" db="EMBL/GenBank/DDBJ databases">
        <authorList>
            <person name="Yang Y."/>
        </authorList>
    </citation>
    <scope>NUCLEOTIDE SEQUENCE [LARGE SCALE GENOMIC DNA]</scope>
    <source>
        <strain evidence="6 7">L-25-5w-1</strain>
    </source>
</reference>
<protein>
    <submittedName>
        <fullName evidence="6">sn-glycerol-3-phosphate ABC transporter ATP-binding protein UgpC</fullName>
    </submittedName>
</protein>
<gene>
    <name evidence="6" type="primary">ugpC</name>
    <name evidence="6" type="ORF">EJ903_16405</name>
</gene>
<dbReference type="Pfam" id="PF17912">
    <property type="entry name" value="OB_MalK"/>
    <property type="match status" value="1"/>
</dbReference>
<evidence type="ECO:0000256" key="4">
    <source>
        <dbReference type="ARBA" id="ARBA00022840"/>
    </source>
</evidence>
<dbReference type="FunFam" id="3.40.50.300:FF:000042">
    <property type="entry name" value="Maltose/maltodextrin ABC transporter, ATP-binding protein"/>
    <property type="match status" value="1"/>
</dbReference>
<evidence type="ECO:0000256" key="1">
    <source>
        <dbReference type="ARBA" id="ARBA00005417"/>
    </source>
</evidence>
<dbReference type="Pfam" id="PF00005">
    <property type="entry name" value="ABC_tran"/>
    <property type="match status" value="1"/>
</dbReference>
<dbReference type="InterPro" id="IPR017871">
    <property type="entry name" value="ABC_transporter-like_CS"/>
</dbReference>
<evidence type="ECO:0000259" key="5">
    <source>
        <dbReference type="PROSITE" id="PS50893"/>
    </source>
</evidence>
<keyword evidence="2" id="KW-0813">Transport</keyword>
<dbReference type="RefSeq" id="WP_126617382.1">
    <property type="nucleotide sequence ID" value="NZ_JBHUCY010000054.1"/>
</dbReference>
<dbReference type="Gene3D" id="2.40.50.140">
    <property type="entry name" value="Nucleic acid-binding proteins"/>
    <property type="match status" value="1"/>
</dbReference>
<accession>A0A3S0IDP0</accession>
<dbReference type="CDD" id="cd03301">
    <property type="entry name" value="ABC_MalK_N"/>
    <property type="match status" value="1"/>
</dbReference>
<dbReference type="NCBIfam" id="NF008653">
    <property type="entry name" value="PRK11650.1"/>
    <property type="match status" value="1"/>
</dbReference>
<evidence type="ECO:0000256" key="3">
    <source>
        <dbReference type="ARBA" id="ARBA00022741"/>
    </source>
</evidence>
<dbReference type="Proteomes" id="UP000277007">
    <property type="component" value="Unassembled WGS sequence"/>
</dbReference>
<evidence type="ECO:0000313" key="6">
    <source>
        <dbReference type="EMBL" id="RTR18080.1"/>
    </source>
</evidence>
<dbReference type="PANTHER" id="PTHR43875">
    <property type="entry name" value="MALTODEXTRIN IMPORT ATP-BINDING PROTEIN MSMX"/>
    <property type="match status" value="1"/>
</dbReference>
<dbReference type="InterPro" id="IPR008995">
    <property type="entry name" value="Mo/tungstate-bd_C_term_dom"/>
</dbReference>
<dbReference type="InterPro" id="IPR027417">
    <property type="entry name" value="P-loop_NTPase"/>
</dbReference>
<dbReference type="OrthoDB" id="394852at2"/>
<dbReference type="InterPro" id="IPR015855">
    <property type="entry name" value="ABC_transpr_MalK-like"/>
</dbReference>
<dbReference type="PROSITE" id="PS00211">
    <property type="entry name" value="ABC_TRANSPORTER_1"/>
    <property type="match status" value="1"/>
</dbReference>
<dbReference type="InterPro" id="IPR040582">
    <property type="entry name" value="OB_MalK-like"/>
</dbReference>
<dbReference type="GO" id="GO:0005524">
    <property type="term" value="F:ATP binding"/>
    <property type="evidence" value="ECO:0007669"/>
    <property type="project" value="UniProtKB-KW"/>
</dbReference>
<dbReference type="InterPro" id="IPR003593">
    <property type="entry name" value="AAA+_ATPase"/>
</dbReference>
<dbReference type="SMART" id="SM00382">
    <property type="entry name" value="AAA"/>
    <property type="match status" value="1"/>
</dbReference>
<dbReference type="InterPro" id="IPR047641">
    <property type="entry name" value="ABC_transpr_MalK/UgpC-like"/>
</dbReference>
<dbReference type="PANTHER" id="PTHR43875:SF14">
    <property type="entry name" value="ABC TRANSPORTER ATP-BINDING PROTEIN"/>
    <property type="match status" value="1"/>
</dbReference>